<dbReference type="PANTHER" id="PTHR10695:SF46">
    <property type="entry name" value="BIFUNCTIONAL COENZYME A SYNTHASE-RELATED"/>
    <property type="match status" value="1"/>
</dbReference>
<dbReference type="Gene3D" id="3.40.50.620">
    <property type="entry name" value="HUPs"/>
    <property type="match status" value="1"/>
</dbReference>
<reference evidence="2" key="1">
    <citation type="submission" date="2020-10" db="EMBL/GenBank/DDBJ databases">
        <title>The Whole-Genome Sequence of Metschnikowia persimmonesis, a Novel Endophytic Yeast Species Isolated from Medicinal Plant Diospyros kaki Thumb.</title>
        <authorList>
            <person name="Rahmat E."/>
            <person name="Kang Y."/>
        </authorList>
    </citation>
    <scope>NUCLEOTIDE SEQUENCE</scope>
    <source>
        <strain evidence="2">KIOM G15050</strain>
    </source>
</reference>
<dbReference type="GO" id="GO:0015937">
    <property type="term" value="P:coenzyme A biosynthetic process"/>
    <property type="evidence" value="ECO:0007669"/>
    <property type="project" value="TreeGrafter"/>
</dbReference>
<dbReference type="AlphaFoldDB" id="A0A8H7GP04"/>
<dbReference type="EMBL" id="JACBPP010000007">
    <property type="protein sequence ID" value="KAF8000505.1"/>
    <property type="molecule type" value="Genomic_DNA"/>
</dbReference>
<accession>A0A8H7GP04</accession>
<evidence type="ECO:0000313" key="3">
    <source>
        <dbReference type="Proteomes" id="UP000649328"/>
    </source>
</evidence>
<feature type="domain" description="Cytidyltransferase-like" evidence="1">
    <location>
        <begin position="138"/>
        <end position="192"/>
    </location>
</feature>
<dbReference type="SUPFAM" id="SSF52374">
    <property type="entry name" value="Nucleotidylyl transferase"/>
    <property type="match status" value="1"/>
</dbReference>
<dbReference type="PANTHER" id="PTHR10695">
    <property type="entry name" value="DEPHOSPHO-COA KINASE-RELATED"/>
    <property type="match status" value="1"/>
</dbReference>
<evidence type="ECO:0000259" key="1">
    <source>
        <dbReference type="Pfam" id="PF01467"/>
    </source>
</evidence>
<gene>
    <name evidence="2" type="ORF">HF325_005434</name>
</gene>
<dbReference type="OrthoDB" id="330671at2759"/>
<dbReference type="Pfam" id="PF01467">
    <property type="entry name" value="CTP_transf_like"/>
    <property type="match status" value="1"/>
</dbReference>
<dbReference type="InterPro" id="IPR014729">
    <property type="entry name" value="Rossmann-like_a/b/a_fold"/>
</dbReference>
<dbReference type="Proteomes" id="UP000649328">
    <property type="component" value="Unassembled WGS sequence"/>
</dbReference>
<keyword evidence="3" id="KW-1185">Reference proteome</keyword>
<dbReference type="InterPro" id="IPR004821">
    <property type="entry name" value="Cyt_trans-like"/>
</dbReference>
<evidence type="ECO:0000313" key="2">
    <source>
        <dbReference type="EMBL" id="KAF8000505.1"/>
    </source>
</evidence>
<proteinExistence type="predicted"/>
<dbReference type="GO" id="GO:0004140">
    <property type="term" value="F:dephospho-CoA kinase activity"/>
    <property type="evidence" value="ECO:0007669"/>
    <property type="project" value="TreeGrafter"/>
</dbReference>
<comment type="caution">
    <text evidence="2">The sequence shown here is derived from an EMBL/GenBank/DDBJ whole genome shotgun (WGS) entry which is preliminary data.</text>
</comment>
<name>A0A8H7GP04_9ASCO</name>
<sequence length="292" mass="32752">MSKMLFVIAQPLTQDYNEFFDLVIPRLAPSASCLDVLVSSIIEDTAQLNFVLLTLYTQIRHKLILANFTYSFEIDIHVNAQLNFQLCDYQIFYPWKENVPSALRRCNMTGVQTLPSHITKTVDNSASMGYHTSAVVAVGGTFDHLHDGHKILLLMAAFASKQTVIIGVTGLELLQNKKYASALQSLDMRMNKTCTFLRKILQPGQQFRIYQINDVCGPTGYIPWIDSLVISEETAQGAAYVNETRIQRGFSPLQVVCVKVIGLNGPSNCNSWDGKLSSTELRRLELELLKLL</sequence>
<organism evidence="2 3">
    <name type="scientific">Metschnikowia pulcherrima</name>
    <dbReference type="NCBI Taxonomy" id="27326"/>
    <lineage>
        <taxon>Eukaryota</taxon>
        <taxon>Fungi</taxon>
        <taxon>Dikarya</taxon>
        <taxon>Ascomycota</taxon>
        <taxon>Saccharomycotina</taxon>
        <taxon>Pichiomycetes</taxon>
        <taxon>Metschnikowiaceae</taxon>
        <taxon>Metschnikowia</taxon>
    </lineage>
</organism>
<protein>
    <recommendedName>
        <fullName evidence="1">Cytidyltransferase-like domain-containing protein</fullName>
    </recommendedName>
</protein>